<organism evidence="7 8">
    <name type="scientific">Flavobacterium cucumis</name>
    <dbReference type="NCBI Taxonomy" id="416016"/>
    <lineage>
        <taxon>Bacteria</taxon>
        <taxon>Pseudomonadati</taxon>
        <taxon>Bacteroidota</taxon>
        <taxon>Flavobacteriia</taxon>
        <taxon>Flavobacteriales</taxon>
        <taxon>Flavobacteriaceae</taxon>
        <taxon>Flavobacterium</taxon>
    </lineage>
</organism>
<dbReference type="InterPro" id="IPR011042">
    <property type="entry name" value="6-blade_b-propeller_TolB-like"/>
</dbReference>
<dbReference type="GO" id="GO:0009279">
    <property type="term" value="C:cell outer membrane"/>
    <property type="evidence" value="ECO:0007669"/>
    <property type="project" value="UniProtKB-SubCell"/>
</dbReference>
<name>A0A1M7ZTV7_9FLAO</name>
<evidence type="ECO:0000256" key="3">
    <source>
        <dbReference type="ARBA" id="ARBA00023237"/>
    </source>
</evidence>
<dbReference type="STRING" id="416016.SAMN05443547_0372"/>
<dbReference type="SUPFAM" id="SSF49464">
    <property type="entry name" value="Carboxypeptidase regulatory domain-like"/>
    <property type="match status" value="1"/>
</dbReference>
<dbReference type="SUPFAM" id="SSF82171">
    <property type="entry name" value="DPP6 N-terminal domain-like"/>
    <property type="match status" value="1"/>
</dbReference>
<gene>
    <name evidence="7" type="ORF">SAMN05443547_0372</name>
</gene>
<keyword evidence="2 4" id="KW-0472">Membrane</keyword>
<evidence type="ECO:0000313" key="8">
    <source>
        <dbReference type="Proteomes" id="UP000184611"/>
    </source>
</evidence>
<feature type="domain" description="OmpA-like" evidence="6">
    <location>
        <begin position="403"/>
        <end position="520"/>
    </location>
</feature>
<keyword evidence="3" id="KW-0998">Cell outer membrane</keyword>
<evidence type="ECO:0000256" key="2">
    <source>
        <dbReference type="ARBA" id="ARBA00023136"/>
    </source>
</evidence>
<dbReference type="AlphaFoldDB" id="A0A1M7ZTV7"/>
<dbReference type="Gene3D" id="2.120.10.30">
    <property type="entry name" value="TolB, C-terminal domain"/>
    <property type="match status" value="1"/>
</dbReference>
<reference evidence="8" key="1">
    <citation type="submission" date="2016-12" db="EMBL/GenBank/DDBJ databases">
        <authorList>
            <person name="Varghese N."/>
            <person name="Submissions S."/>
        </authorList>
    </citation>
    <scope>NUCLEOTIDE SEQUENCE [LARGE SCALE GENOMIC DNA]</scope>
    <source>
        <strain evidence="8">DSM 18830</strain>
    </source>
</reference>
<keyword evidence="8" id="KW-1185">Reference proteome</keyword>
<dbReference type="RefSeq" id="WP_073580844.1">
    <property type="nucleotide sequence ID" value="NZ_CBCSEA010000001.1"/>
</dbReference>
<dbReference type="CDD" id="cd07185">
    <property type="entry name" value="OmpA_C-like"/>
    <property type="match status" value="1"/>
</dbReference>
<dbReference type="InterPro" id="IPR050330">
    <property type="entry name" value="Bact_OuterMem_StrucFunc"/>
</dbReference>
<dbReference type="InterPro" id="IPR036737">
    <property type="entry name" value="OmpA-like_sf"/>
</dbReference>
<evidence type="ECO:0000259" key="6">
    <source>
        <dbReference type="PROSITE" id="PS51123"/>
    </source>
</evidence>
<dbReference type="PROSITE" id="PS51123">
    <property type="entry name" value="OMPA_2"/>
    <property type="match status" value="1"/>
</dbReference>
<evidence type="ECO:0000256" key="5">
    <source>
        <dbReference type="SAM" id="SignalP"/>
    </source>
</evidence>
<accession>A0A1M7ZTV7</accession>
<evidence type="ECO:0000256" key="4">
    <source>
        <dbReference type="PROSITE-ProRule" id="PRU00473"/>
    </source>
</evidence>
<dbReference type="Pfam" id="PF07676">
    <property type="entry name" value="PD40"/>
    <property type="match status" value="2"/>
</dbReference>
<protein>
    <submittedName>
        <fullName evidence="7">WD40-like Beta Propeller Repeat</fullName>
    </submittedName>
</protein>
<dbReference type="InterPro" id="IPR006664">
    <property type="entry name" value="OMP_bac"/>
</dbReference>
<dbReference type="PRINTS" id="PR01021">
    <property type="entry name" value="OMPADOMAIN"/>
</dbReference>
<feature type="chain" id="PRO_5012229885" evidence="5">
    <location>
        <begin position="21"/>
        <end position="520"/>
    </location>
</feature>
<feature type="signal peptide" evidence="5">
    <location>
        <begin position="1"/>
        <end position="20"/>
    </location>
</feature>
<dbReference type="Gene3D" id="3.30.1330.60">
    <property type="entry name" value="OmpA-like domain"/>
    <property type="match status" value="1"/>
</dbReference>
<dbReference type="Pfam" id="PF00691">
    <property type="entry name" value="OmpA"/>
    <property type="match status" value="1"/>
</dbReference>
<dbReference type="SUPFAM" id="SSF103088">
    <property type="entry name" value="OmpA-like"/>
    <property type="match status" value="1"/>
</dbReference>
<comment type="subcellular location">
    <subcellularLocation>
        <location evidence="1">Cell outer membrane</location>
    </subcellularLocation>
</comment>
<dbReference type="PANTHER" id="PTHR30329">
    <property type="entry name" value="STATOR ELEMENT OF FLAGELLAR MOTOR COMPLEX"/>
    <property type="match status" value="1"/>
</dbReference>
<dbReference type="OrthoDB" id="1403615at2"/>
<dbReference type="InterPro" id="IPR011659">
    <property type="entry name" value="WD40"/>
</dbReference>
<dbReference type="InterPro" id="IPR006665">
    <property type="entry name" value="OmpA-like"/>
</dbReference>
<dbReference type="Proteomes" id="UP000184611">
    <property type="component" value="Unassembled WGS sequence"/>
</dbReference>
<keyword evidence="5" id="KW-0732">Signal</keyword>
<evidence type="ECO:0000313" key="7">
    <source>
        <dbReference type="EMBL" id="SHO72047.1"/>
    </source>
</evidence>
<dbReference type="PANTHER" id="PTHR30329:SF21">
    <property type="entry name" value="LIPOPROTEIN YIAD-RELATED"/>
    <property type="match status" value="1"/>
</dbReference>
<dbReference type="EMBL" id="FRYK01000001">
    <property type="protein sequence ID" value="SHO72047.1"/>
    <property type="molecule type" value="Genomic_DNA"/>
</dbReference>
<evidence type="ECO:0000256" key="1">
    <source>
        <dbReference type="ARBA" id="ARBA00004442"/>
    </source>
</evidence>
<dbReference type="InterPro" id="IPR008969">
    <property type="entry name" value="CarboxyPept-like_regulatory"/>
</dbReference>
<proteinExistence type="predicted"/>
<dbReference type="Pfam" id="PF13620">
    <property type="entry name" value="CarboxypepD_reg"/>
    <property type="match status" value="1"/>
</dbReference>
<sequence>MNFSTIFSFFLLLGNVSLFAQEATTSVNLNSETSLTTKYLGIKFLLKDAGINSELNEIGGAFFKSKYIILSNKKRRFAKETFNQNSKQPNNNLYCVDIKEDESLFFPVLFSKALDSENEEGSLTFSPDQNTVYYSKQNPNNSQVFSLYKAELNEDDVKKWINITLLEVVPSNYSIETPSVSSDGKHLFFASNMPGGYGGFDLYQAAILENGKIGKPTNLGSRVNTSLDEKYPFLSSDNQYLYFSSKGHQSFGGFDIFRSPKVDNNFLQAINLGSELNSKGNEIAFIMSSPLKGYITSDKNAIGNFDIFQFEMIKQNPATVTVTVLEELSTEKVPDAQIEVKNEFGALVYKTITDPNGEFNLEIDPLSVYTLLITKEGFEDKISLLTNNDKIKSITLKKNTAIIPNDTIEDFKTIEFDFNKDIIKEEYFASLDRIIAVLRDNDKTTMIITAHTDNKGSSDYNKKLSVKRAKATINYLAGKGISKKRITFNALGESQPLENCEECTPEQDQRNRRVEFKIMK</sequence>